<dbReference type="Pfam" id="PF13847">
    <property type="entry name" value="Methyltransf_31"/>
    <property type="match status" value="1"/>
</dbReference>
<dbReference type="PROSITE" id="PS01230">
    <property type="entry name" value="TRMA_1"/>
    <property type="match status" value="1"/>
</dbReference>
<reference evidence="8" key="1">
    <citation type="submission" date="2016-10" db="EMBL/GenBank/DDBJ databases">
        <authorList>
            <person name="Varghese N."/>
            <person name="Submissions S."/>
        </authorList>
    </citation>
    <scope>NUCLEOTIDE SEQUENCE [LARGE SCALE GENOMIC DNA]</scope>
    <source>
        <strain evidence="8">VPI 5359</strain>
    </source>
</reference>
<comment type="similarity">
    <text evidence="4">Belongs to the class I-like SAM-binding methyltransferase superfamily. RNA M5U methyltransferase family.</text>
</comment>
<dbReference type="Gene3D" id="3.40.50.150">
    <property type="entry name" value="Vaccinia Virus protein VP39"/>
    <property type="match status" value="1"/>
</dbReference>
<evidence type="ECO:0000256" key="1">
    <source>
        <dbReference type="ARBA" id="ARBA00022603"/>
    </source>
</evidence>
<dbReference type="FunFam" id="3.40.50.150:FF:000009">
    <property type="entry name" value="23S rRNA (Uracil(1939)-C(5))-methyltransferase RlmD"/>
    <property type="match status" value="1"/>
</dbReference>
<feature type="domain" description="TRAM" evidence="6">
    <location>
        <begin position="5"/>
        <end position="63"/>
    </location>
</feature>
<dbReference type="NCBIfam" id="TIGR00479">
    <property type="entry name" value="rumA"/>
    <property type="match status" value="1"/>
</dbReference>
<keyword evidence="3 4" id="KW-0949">S-adenosyl-L-methionine</keyword>
<dbReference type="GO" id="GO:0070041">
    <property type="term" value="F:rRNA (uridine-C5-)-methyltransferase activity"/>
    <property type="evidence" value="ECO:0007669"/>
    <property type="project" value="TreeGrafter"/>
</dbReference>
<dbReference type="AlphaFoldDB" id="A0A1H3BQN4"/>
<evidence type="ECO:0000256" key="5">
    <source>
        <dbReference type="PROSITE-ProRule" id="PRU10015"/>
    </source>
</evidence>
<dbReference type="PROSITE" id="PS50926">
    <property type="entry name" value="TRAM"/>
    <property type="match status" value="1"/>
</dbReference>
<dbReference type="GO" id="GO:0070475">
    <property type="term" value="P:rRNA base methylation"/>
    <property type="evidence" value="ECO:0007669"/>
    <property type="project" value="TreeGrafter"/>
</dbReference>
<keyword evidence="8" id="KW-1185">Reference proteome</keyword>
<feature type="binding site" evidence="4">
    <location>
        <position position="313"/>
    </location>
    <ligand>
        <name>S-adenosyl-L-methionine</name>
        <dbReference type="ChEBI" id="CHEBI:59789"/>
    </ligand>
</feature>
<dbReference type="CDD" id="cd02440">
    <property type="entry name" value="AdoMet_MTases"/>
    <property type="match status" value="1"/>
</dbReference>
<dbReference type="InterPro" id="IPR002792">
    <property type="entry name" value="TRAM_dom"/>
</dbReference>
<keyword evidence="1 4" id="KW-0489">Methyltransferase</keyword>
<evidence type="ECO:0000256" key="2">
    <source>
        <dbReference type="ARBA" id="ARBA00022679"/>
    </source>
</evidence>
<dbReference type="SUPFAM" id="SSF53335">
    <property type="entry name" value="S-adenosyl-L-methionine-dependent methyltransferases"/>
    <property type="match status" value="1"/>
</dbReference>
<dbReference type="Gene3D" id="2.40.50.140">
    <property type="entry name" value="Nucleic acid-binding proteins"/>
    <property type="match status" value="1"/>
</dbReference>
<evidence type="ECO:0000313" key="7">
    <source>
        <dbReference type="EMBL" id="SDX44147.1"/>
    </source>
</evidence>
<accession>A0A1H3BQN4</accession>
<feature type="active site" evidence="5">
    <location>
        <position position="409"/>
    </location>
</feature>
<dbReference type="Proteomes" id="UP000199652">
    <property type="component" value="Unassembled WGS sequence"/>
</dbReference>
<dbReference type="STRING" id="1528.SAMN04488579_102170"/>
<dbReference type="InterPro" id="IPR025714">
    <property type="entry name" value="Methyltranfer_dom"/>
</dbReference>
<dbReference type="EMBL" id="FNOU01000002">
    <property type="protein sequence ID" value="SDX44147.1"/>
    <property type="molecule type" value="Genomic_DNA"/>
</dbReference>
<evidence type="ECO:0000256" key="4">
    <source>
        <dbReference type="PROSITE-ProRule" id="PRU01024"/>
    </source>
</evidence>
<feature type="binding site" evidence="4">
    <location>
        <position position="334"/>
    </location>
    <ligand>
        <name>S-adenosyl-L-methionine</name>
        <dbReference type="ChEBI" id="CHEBI:59789"/>
    </ligand>
</feature>
<proteinExistence type="inferred from homology"/>
<evidence type="ECO:0000256" key="3">
    <source>
        <dbReference type="ARBA" id="ARBA00022691"/>
    </source>
</evidence>
<dbReference type="RefSeq" id="WP_242873479.1">
    <property type="nucleotide sequence ID" value="NZ_FNOU01000002.1"/>
</dbReference>
<evidence type="ECO:0000259" key="6">
    <source>
        <dbReference type="PROSITE" id="PS50926"/>
    </source>
</evidence>
<gene>
    <name evidence="7" type="ORF">SAMN04488579_102170</name>
</gene>
<dbReference type="PROSITE" id="PS51687">
    <property type="entry name" value="SAM_MT_RNA_M5U"/>
    <property type="match status" value="1"/>
</dbReference>
<dbReference type="InterPro" id="IPR029063">
    <property type="entry name" value="SAM-dependent_MTases_sf"/>
</dbReference>
<name>A0A1H3BQN4_EUBBA</name>
<dbReference type="InterPro" id="IPR030390">
    <property type="entry name" value="MeTrfase_TrmA_AS"/>
</dbReference>
<dbReference type="Pfam" id="PF01938">
    <property type="entry name" value="TRAM"/>
    <property type="match status" value="1"/>
</dbReference>
<dbReference type="FunFam" id="2.40.50.140:FF:000097">
    <property type="entry name" value="23S rRNA (uracil(1939)-C(5))-methyltransferase RlmD"/>
    <property type="match status" value="1"/>
</dbReference>
<keyword evidence="2 4" id="KW-0808">Transferase</keyword>
<dbReference type="PANTHER" id="PTHR11061">
    <property type="entry name" value="RNA M5U METHYLTRANSFERASE"/>
    <property type="match status" value="1"/>
</dbReference>
<protein>
    <submittedName>
        <fullName evidence="7">23S rRNA m(5)U-1939 methyltransferase</fullName>
    </submittedName>
</protein>
<dbReference type="SUPFAM" id="SSF50249">
    <property type="entry name" value="Nucleic acid-binding proteins"/>
    <property type="match status" value="1"/>
</dbReference>
<organism evidence="7 8">
    <name type="scientific">Eubacterium barkeri</name>
    <name type="common">Clostridium barkeri</name>
    <dbReference type="NCBI Taxonomy" id="1528"/>
    <lineage>
        <taxon>Bacteria</taxon>
        <taxon>Bacillati</taxon>
        <taxon>Bacillota</taxon>
        <taxon>Clostridia</taxon>
        <taxon>Eubacteriales</taxon>
        <taxon>Eubacteriaceae</taxon>
        <taxon>Eubacterium</taxon>
    </lineage>
</organism>
<dbReference type="Gene3D" id="2.40.50.1070">
    <property type="match status" value="1"/>
</dbReference>
<sequence length="454" mass="49153">MQTNPLVVGEHLTLTITDFTQKGQGIGRYDGLTIFVDDGVPGDQVRVAITAIKPRYGVGQIIAIETPSPDRITPDCPYFGECGGCQTQQMTYGAELRLKRKFVVDALSRIGGVADAEDRVAETLGMENPCRYRNKAQFKVDASGIGFYKRQSHGLIPIGDCLNQQESCRAVIAAGEALVAGGYLTPYDEPRHRGELRGIVQRTSAQGDEMLTLVVSAWDEAKAKGIIDFLIPKIPGLKSLNVNINARPGNTILGKETRCLWGEPRIEETLVHLAFSISPRSFFQVNTQQTLVLYQEVLRAAALDGHEVVYDLFCGTGTIGIFLAAQARLVVGIEVIADAVADARENAARNGVDNAVFYCGKAEALMAQCIASEGPPDLVVLDPPRKGVDAHIIELIHHHRVPQVVYVSCNPATLARDVKAFGALGYALEGARPVDVFCRTGHVESVCLLTRTDG</sequence>
<dbReference type="InterPro" id="IPR010280">
    <property type="entry name" value="U5_MeTrfase_fam"/>
</dbReference>
<feature type="binding site" evidence="4">
    <location>
        <position position="382"/>
    </location>
    <ligand>
        <name>S-adenosyl-L-methionine</name>
        <dbReference type="ChEBI" id="CHEBI:59789"/>
    </ligand>
</feature>
<dbReference type="InterPro" id="IPR012340">
    <property type="entry name" value="NA-bd_OB-fold"/>
</dbReference>
<evidence type="ECO:0000313" key="8">
    <source>
        <dbReference type="Proteomes" id="UP000199652"/>
    </source>
</evidence>
<dbReference type="PANTHER" id="PTHR11061:SF30">
    <property type="entry name" value="TRNA (URACIL(54)-C(5))-METHYLTRANSFERASE"/>
    <property type="match status" value="1"/>
</dbReference>
<feature type="binding site" evidence="4">
    <location>
        <position position="284"/>
    </location>
    <ligand>
        <name>S-adenosyl-L-methionine</name>
        <dbReference type="ChEBI" id="CHEBI:59789"/>
    </ligand>
</feature>
<feature type="active site" description="Nucleophile" evidence="4">
    <location>
        <position position="409"/>
    </location>
</feature>